<evidence type="ECO:0000313" key="3">
    <source>
        <dbReference type="Proteomes" id="UP000324104"/>
    </source>
</evidence>
<name>A0A5D5ALM6_9EURY</name>
<protein>
    <submittedName>
        <fullName evidence="2">Uncharacterized protein</fullName>
    </submittedName>
</protein>
<dbReference type="Proteomes" id="UP000324104">
    <property type="component" value="Unassembled WGS sequence"/>
</dbReference>
<feature type="region of interest" description="Disordered" evidence="1">
    <location>
        <begin position="1"/>
        <end position="21"/>
    </location>
</feature>
<dbReference type="EMBL" id="VTAW01000013">
    <property type="protein sequence ID" value="TYT61893.1"/>
    <property type="molecule type" value="Genomic_DNA"/>
</dbReference>
<dbReference type="AlphaFoldDB" id="A0A5D5ALM6"/>
<evidence type="ECO:0000313" key="2">
    <source>
        <dbReference type="EMBL" id="TYT61893.1"/>
    </source>
</evidence>
<comment type="caution">
    <text evidence="2">The sequence shown here is derived from an EMBL/GenBank/DDBJ whole genome shotgun (WGS) entry which is preliminary data.</text>
</comment>
<organism evidence="2 3">
    <name type="scientific">Natrialba swarupiae</name>
    <dbReference type="NCBI Taxonomy" id="2448032"/>
    <lineage>
        <taxon>Archaea</taxon>
        <taxon>Methanobacteriati</taxon>
        <taxon>Methanobacteriota</taxon>
        <taxon>Stenosarchaea group</taxon>
        <taxon>Halobacteria</taxon>
        <taxon>Halobacteriales</taxon>
        <taxon>Natrialbaceae</taxon>
        <taxon>Natrialba</taxon>
    </lineage>
</organism>
<accession>A0A5D5ALM6</accession>
<proteinExistence type="predicted"/>
<sequence length="71" mass="7840">MLVRDSGDERYRGEESHGSDSLNTLLRGAALLRTTPYAGLMMLLALQDFRRLSCRHGMPSVPDGRGARAHV</sequence>
<feature type="compositionally biased region" description="Basic and acidic residues" evidence="1">
    <location>
        <begin position="1"/>
        <end position="18"/>
    </location>
</feature>
<reference evidence="2 3" key="1">
    <citation type="submission" date="2019-08" db="EMBL/GenBank/DDBJ databases">
        <title>Archaea genome.</title>
        <authorList>
            <person name="Kajale S."/>
            <person name="Shouche Y."/>
            <person name="Deshpande N."/>
            <person name="Sharma A."/>
        </authorList>
    </citation>
    <scope>NUCLEOTIDE SEQUENCE [LARGE SCALE GENOMIC DNA]</scope>
    <source>
        <strain evidence="2 3">ESP3B_9</strain>
    </source>
</reference>
<keyword evidence="3" id="KW-1185">Reference proteome</keyword>
<gene>
    <name evidence="2" type="ORF">FYC77_11710</name>
</gene>
<evidence type="ECO:0000256" key="1">
    <source>
        <dbReference type="SAM" id="MobiDB-lite"/>
    </source>
</evidence>